<evidence type="ECO:0000313" key="3">
    <source>
        <dbReference type="EMBL" id="BDZ40299.1"/>
    </source>
</evidence>
<evidence type="ECO:0000313" key="4">
    <source>
        <dbReference type="Proteomes" id="UP001321543"/>
    </source>
</evidence>
<dbReference type="Pfam" id="PF00248">
    <property type="entry name" value="Aldo_ket_red"/>
    <property type="match status" value="1"/>
</dbReference>
<organism evidence="3 4">
    <name type="scientific">Microbacterium suwonense</name>
    <dbReference type="NCBI Taxonomy" id="683047"/>
    <lineage>
        <taxon>Bacteria</taxon>
        <taxon>Bacillati</taxon>
        <taxon>Actinomycetota</taxon>
        <taxon>Actinomycetes</taxon>
        <taxon>Micrococcales</taxon>
        <taxon>Microbacteriaceae</taxon>
        <taxon>Microbacterium</taxon>
    </lineage>
</organism>
<feature type="domain" description="NADP-dependent oxidoreductase" evidence="2">
    <location>
        <begin position="35"/>
        <end position="315"/>
    </location>
</feature>
<accession>A0ABM8FX34</accession>
<evidence type="ECO:0000259" key="2">
    <source>
        <dbReference type="Pfam" id="PF00248"/>
    </source>
</evidence>
<protein>
    <recommendedName>
        <fullName evidence="2">NADP-dependent oxidoreductase domain-containing protein</fullName>
    </recommendedName>
</protein>
<gene>
    <name evidence="3" type="ORF">GCM10025863_29130</name>
</gene>
<dbReference type="InterPro" id="IPR023210">
    <property type="entry name" value="NADP_OxRdtase_dom"/>
</dbReference>
<keyword evidence="4" id="KW-1185">Reference proteome</keyword>
<dbReference type="InterPro" id="IPR036812">
    <property type="entry name" value="NAD(P)_OxRdtase_dom_sf"/>
</dbReference>
<dbReference type="PANTHER" id="PTHR42686">
    <property type="entry name" value="GH17980P-RELATED"/>
    <property type="match status" value="1"/>
</dbReference>
<dbReference type="InterPro" id="IPR044477">
    <property type="entry name" value="FDH-like"/>
</dbReference>
<reference evidence="4" key="1">
    <citation type="journal article" date="2019" name="Int. J. Syst. Evol. Microbiol.">
        <title>The Global Catalogue of Microorganisms (GCM) 10K type strain sequencing project: providing services to taxonomists for standard genome sequencing and annotation.</title>
        <authorList>
            <consortium name="The Broad Institute Genomics Platform"/>
            <consortium name="The Broad Institute Genome Sequencing Center for Infectious Disease"/>
            <person name="Wu L."/>
            <person name="Ma J."/>
        </authorList>
    </citation>
    <scope>NUCLEOTIDE SEQUENCE [LARGE SCALE GENOMIC DNA]</scope>
    <source>
        <strain evidence="4">NBRC 106310</strain>
    </source>
</reference>
<proteinExistence type="predicted"/>
<evidence type="ECO:0000256" key="1">
    <source>
        <dbReference type="SAM" id="MobiDB-lite"/>
    </source>
</evidence>
<dbReference type="RefSeq" id="WP_350226468.1">
    <property type="nucleotide sequence ID" value="NZ_AP027728.1"/>
</dbReference>
<sequence>MSSPELSASASASAHASASDRLSGADALPGRLPALGYGAANVGNLFRALSDEEAWAVLEAAWDAGIRYFDTAPHYGLGLSERRLGAFLQTKSRDEFVVSTKAGRLLRPNPDHEPGGLDTAHDFFVPDDLRREWDFSETGIRASIAESQERLGLDRIDVLYLHDPERNDLDLALAQAYPALEKVRAEGLIGAIGVGSMATDALTRSVREADLDLIMVAGRYTLLEQPAAAEVLPACAEHGTGIVAASVFNSGLLAQPEPQRSGRYEYGQLPEELWGRLVRIAAVCKDHDVPLPAAAIQFPLQSSLVRSVVVGGSRPPSWRRTPNTPAWRSPPNCGGTWPRRD</sequence>
<dbReference type="Proteomes" id="UP001321543">
    <property type="component" value="Chromosome"/>
</dbReference>
<dbReference type="PANTHER" id="PTHR42686:SF1">
    <property type="entry name" value="GH17980P-RELATED"/>
    <property type="match status" value="1"/>
</dbReference>
<dbReference type="InterPro" id="IPR020471">
    <property type="entry name" value="AKR"/>
</dbReference>
<dbReference type="CDD" id="cd19162">
    <property type="entry name" value="AKR_FDH"/>
    <property type="match status" value="1"/>
</dbReference>
<name>A0ABM8FX34_9MICO</name>
<dbReference type="SUPFAM" id="SSF51430">
    <property type="entry name" value="NAD(P)-linked oxidoreductase"/>
    <property type="match status" value="1"/>
</dbReference>
<dbReference type="Gene3D" id="3.20.20.100">
    <property type="entry name" value="NADP-dependent oxidoreductase domain"/>
    <property type="match status" value="1"/>
</dbReference>
<feature type="region of interest" description="Disordered" evidence="1">
    <location>
        <begin position="312"/>
        <end position="341"/>
    </location>
</feature>
<dbReference type="EMBL" id="AP027728">
    <property type="protein sequence ID" value="BDZ40299.1"/>
    <property type="molecule type" value="Genomic_DNA"/>
</dbReference>